<keyword evidence="3" id="KW-0804">Transcription</keyword>
<dbReference type="PANTHER" id="PTHR30055">
    <property type="entry name" value="HTH-TYPE TRANSCRIPTIONAL REGULATOR RUTR"/>
    <property type="match status" value="1"/>
</dbReference>
<dbReference type="SUPFAM" id="SSF46689">
    <property type="entry name" value="Homeodomain-like"/>
    <property type="match status" value="1"/>
</dbReference>
<dbReference type="PROSITE" id="PS50977">
    <property type="entry name" value="HTH_TETR_2"/>
    <property type="match status" value="1"/>
</dbReference>
<dbReference type="Proteomes" id="UP000032668">
    <property type="component" value="Unassembled WGS sequence"/>
</dbReference>
<name>A0A0D6PBM0_9PROT</name>
<dbReference type="InterPro" id="IPR036271">
    <property type="entry name" value="Tet_transcr_reg_TetR-rel_C_sf"/>
</dbReference>
<reference evidence="6 7" key="1">
    <citation type="submission" date="2012-11" db="EMBL/GenBank/DDBJ databases">
        <title>Whole genome sequence of Acidocella aminolytica 101 = DSM 11237.</title>
        <authorList>
            <person name="Azuma Y."/>
            <person name="Higashiura N."/>
            <person name="Hirakawa H."/>
            <person name="Matsushita K."/>
        </authorList>
    </citation>
    <scope>NUCLEOTIDE SEQUENCE [LARGE SCALE GENOMIC DNA]</scope>
    <source>
        <strain evidence="7">101 / DSM 11237</strain>
    </source>
</reference>
<dbReference type="InterPro" id="IPR009057">
    <property type="entry name" value="Homeodomain-like_sf"/>
</dbReference>
<dbReference type="AlphaFoldDB" id="A0A0D6PBM0"/>
<feature type="domain" description="HTH tetR-type" evidence="5">
    <location>
        <begin position="11"/>
        <end position="71"/>
    </location>
</feature>
<dbReference type="STRING" id="1120923.SAMN02746095_00974"/>
<dbReference type="OrthoDB" id="7056813at2"/>
<dbReference type="Gene3D" id="1.10.357.10">
    <property type="entry name" value="Tetracycline Repressor, domain 2"/>
    <property type="match status" value="1"/>
</dbReference>
<comment type="caution">
    <text evidence="6">The sequence shown here is derived from an EMBL/GenBank/DDBJ whole genome shotgun (WGS) entry which is preliminary data.</text>
</comment>
<dbReference type="InterPro" id="IPR050109">
    <property type="entry name" value="HTH-type_TetR-like_transc_reg"/>
</dbReference>
<protein>
    <submittedName>
        <fullName evidence="6">Transcriptional regulator TetR</fullName>
    </submittedName>
</protein>
<feature type="DNA-binding region" description="H-T-H motif" evidence="4">
    <location>
        <begin position="34"/>
        <end position="53"/>
    </location>
</feature>
<dbReference type="GO" id="GO:0003700">
    <property type="term" value="F:DNA-binding transcription factor activity"/>
    <property type="evidence" value="ECO:0007669"/>
    <property type="project" value="TreeGrafter"/>
</dbReference>
<dbReference type="SUPFAM" id="SSF48498">
    <property type="entry name" value="Tetracyclin repressor-like, C-terminal domain"/>
    <property type="match status" value="1"/>
</dbReference>
<accession>A0A0D6PBM0</accession>
<evidence type="ECO:0000313" key="7">
    <source>
        <dbReference type="Proteomes" id="UP000032668"/>
    </source>
</evidence>
<keyword evidence="2 4" id="KW-0238">DNA-binding</keyword>
<evidence type="ECO:0000256" key="2">
    <source>
        <dbReference type="ARBA" id="ARBA00023125"/>
    </source>
</evidence>
<dbReference type="PANTHER" id="PTHR30055:SF234">
    <property type="entry name" value="HTH-TYPE TRANSCRIPTIONAL REGULATOR BETI"/>
    <property type="match status" value="1"/>
</dbReference>
<evidence type="ECO:0000259" key="5">
    <source>
        <dbReference type="PROSITE" id="PS50977"/>
    </source>
</evidence>
<dbReference type="EMBL" id="BANC01000017">
    <property type="protein sequence ID" value="GAN79140.1"/>
    <property type="molecule type" value="Genomic_DNA"/>
</dbReference>
<dbReference type="InterPro" id="IPR001647">
    <property type="entry name" value="HTH_TetR"/>
</dbReference>
<evidence type="ECO:0000256" key="1">
    <source>
        <dbReference type="ARBA" id="ARBA00023015"/>
    </source>
</evidence>
<dbReference type="Pfam" id="PF00440">
    <property type="entry name" value="TetR_N"/>
    <property type="match status" value="1"/>
</dbReference>
<proteinExistence type="predicted"/>
<gene>
    <name evidence="6" type="ORF">Aam_017_045</name>
</gene>
<sequence length="200" mass="22105">MPQALTEERVAETRDRIVRVAEHQAVEMGIENVSMHSIARDLGWSATALYRYFANKEAILAAARTAALDKLSDTLEAAIRGPGDAWEVSRAVGDAYVAFAFENPDAYRLIFSLSQPDPAGYPDFARALTRARSNLTLYVERMVSEGGLETDPHVLGHLFWAGLHGLISLQMTGKLKEDTPGFETLRREMMRALVRGASKP</sequence>
<evidence type="ECO:0000256" key="3">
    <source>
        <dbReference type="ARBA" id="ARBA00023163"/>
    </source>
</evidence>
<evidence type="ECO:0000313" key="6">
    <source>
        <dbReference type="EMBL" id="GAN79140.1"/>
    </source>
</evidence>
<dbReference type="RefSeq" id="WP_048877638.1">
    <property type="nucleotide sequence ID" value="NZ_BANC01000017.1"/>
</dbReference>
<dbReference type="Pfam" id="PF13305">
    <property type="entry name" value="TetR_C_33"/>
    <property type="match status" value="1"/>
</dbReference>
<keyword evidence="1" id="KW-0805">Transcription regulation</keyword>
<dbReference type="GO" id="GO:0000976">
    <property type="term" value="F:transcription cis-regulatory region binding"/>
    <property type="evidence" value="ECO:0007669"/>
    <property type="project" value="TreeGrafter"/>
</dbReference>
<dbReference type="InterPro" id="IPR025996">
    <property type="entry name" value="MT1864/Rv1816-like_C"/>
</dbReference>
<keyword evidence="7" id="KW-1185">Reference proteome</keyword>
<evidence type="ECO:0000256" key="4">
    <source>
        <dbReference type="PROSITE-ProRule" id="PRU00335"/>
    </source>
</evidence>
<organism evidence="6 7">
    <name type="scientific">Acidocella aminolytica 101 = DSM 11237</name>
    <dbReference type="NCBI Taxonomy" id="1120923"/>
    <lineage>
        <taxon>Bacteria</taxon>
        <taxon>Pseudomonadati</taxon>
        <taxon>Pseudomonadota</taxon>
        <taxon>Alphaproteobacteria</taxon>
        <taxon>Acetobacterales</taxon>
        <taxon>Acidocellaceae</taxon>
        <taxon>Acidocella</taxon>
    </lineage>
</organism>